<dbReference type="EMBL" id="JBCHKQ010000001">
    <property type="protein sequence ID" value="MEM5947506.1"/>
    <property type="molecule type" value="Genomic_DNA"/>
</dbReference>
<organism evidence="2 3">
    <name type="scientific">Rarispira pelagica</name>
    <dbReference type="NCBI Taxonomy" id="3141764"/>
    <lineage>
        <taxon>Bacteria</taxon>
        <taxon>Pseudomonadati</taxon>
        <taxon>Spirochaetota</taxon>
        <taxon>Spirochaetia</taxon>
        <taxon>Winmispirales</taxon>
        <taxon>Winmispiraceae</taxon>
        <taxon>Rarispira</taxon>
    </lineage>
</organism>
<evidence type="ECO:0000313" key="2">
    <source>
        <dbReference type="EMBL" id="MEM5947506.1"/>
    </source>
</evidence>
<dbReference type="RefSeq" id="WP_420068954.1">
    <property type="nucleotide sequence ID" value="NZ_JBCHKQ010000001.1"/>
</dbReference>
<reference evidence="2 3" key="1">
    <citation type="submission" date="2024-03" db="EMBL/GenBank/DDBJ databases">
        <title>Ignisphaera cupida sp. nov., a hyperthermophilic hydrolytic archaeon from a hot spring of Kamchatka, and proposal of Ignisphaeraceae fam. nov.</title>
        <authorList>
            <person name="Podosokorskaya O.A."/>
            <person name="Elcheninov A.G."/>
            <person name="Maltseva A.I."/>
            <person name="Zayulina K.S."/>
            <person name="Novikov A."/>
            <person name="Merkel A.Y."/>
        </authorList>
    </citation>
    <scope>NUCLEOTIDE SEQUENCE [LARGE SCALE GENOMIC DNA]</scope>
    <source>
        <strain evidence="2 3">38H-sp</strain>
    </source>
</reference>
<evidence type="ECO:0008006" key="4">
    <source>
        <dbReference type="Google" id="ProtNLM"/>
    </source>
</evidence>
<protein>
    <recommendedName>
        <fullName evidence="4">DUF3996 domain-containing protein</fullName>
    </recommendedName>
</protein>
<gene>
    <name evidence="2" type="ORF">WKV44_03010</name>
</gene>
<keyword evidence="1" id="KW-0732">Signal</keyword>
<feature type="signal peptide" evidence="1">
    <location>
        <begin position="1"/>
        <end position="21"/>
    </location>
</feature>
<proteinExistence type="predicted"/>
<keyword evidence="3" id="KW-1185">Reference proteome</keyword>
<name>A0ABU9UAM2_9SPIR</name>
<dbReference type="Proteomes" id="UP001466331">
    <property type="component" value="Unassembled WGS sequence"/>
</dbReference>
<comment type="caution">
    <text evidence="2">The sequence shown here is derived from an EMBL/GenBank/DDBJ whole genome shotgun (WGS) entry which is preliminary data.</text>
</comment>
<sequence length="157" mass="17349">MKKKIIIALLLVLITIFSAQAQESGLGLGIILGEPTGLSLKMWIADLMAIDAAASWSFVGKGSIYIHGDYLLHIFDIIPTPKEMGTFHFQYGIGGRIQIADNPIAGIRFPFGLSYYFKRIPLEMAIELAPIIDILPATQFSANAGFIIRYYFPLSPR</sequence>
<evidence type="ECO:0000313" key="3">
    <source>
        <dbReference type="Proteomes" id="UP001466331"/>
    </source>
</evidence>
<accession>A0ABU9UAM2</accession>
<feature type="chain" id="PRO_5045334442" description="DUF3996 domain-containing protein" evidence="1">
    <location>
        <begin position="22"/>
        <end position="157"/>
    </location>
</feature>
<evidence type="ECO:0000256" key="1">
    <source>
        <dbReference type="SAM" id="SignalP"/>
    </source>
</evidence>